<dbReference type="Proteomes" id="UP001085076">
    <property type="component" value="Miscellaneous, Linkage group lg05"/>
</dbReference>
<keyword evidence="7" id="KW-1185">Reference proteome</keyword>
<evidence type="ECO:0000256" key="1">
    <source>
        <dbReference type="ARBA" id="ARBA00022664"/>
    </source>
</evidence>
<dbReference type="GO" id="GO:0048564">
    <property type="term" value="P:photosystem I assembly"/>
    <property type="evidence" value="ECO:0007669"/>
    <property type="project" value="TreeGrafter"/>
</dbReference>
<dbReference type="NCBIfam" id="TIGR00756">
    <property type="entry name" value="PPR"/>
    <property type="match status" value="2"/>
</dbReference>
<dbReference type="Pfam" id="PF03161">
    <property type="entry name" value="LAGLIDADG_2"/>
    <property type="match status" value="1"/>
</dbReference>
<protein>
    <recommendedName>
        <fullName evidence="5">Homing endonuclease LAGLIDADG domain-containing protein</fullName>
    </recommendedName>
</protein>
<evidence type="ECO:0000313" key="6">
    <source>
        <dbReference type="EMBL" id="KAJ0970935.1"/>
    </source>
</evidence>
<dbReference type="InterPro" id="IPR011990">
    <property type="entry name" value="TPR-like_helical_dom_sf"/>
</dbReference>
<dbReference type="Gene3D" id="3.10.28.10">
    <property type="entry name" value="Homing endonucleases"/>
    <property type="match status" value="2"/>
</dbReference>
<keyword evidence="3" id="KW-0508">mRNA splicing</keyword>
<dbReference type="Pfam" id="PF01535">
    <property type="entry name" value="PPR"/>
    <property type="match status" value="2"/>
</dbReference>
<sequence length="801" mass="92220">MLQPRSLELVSLPALPIVPAPSLRRCRRPPMRAAAFNAAVSFRAALRRPVVSFSLPFPPVRAFSSTAESLQLNKEGYEPQQEMGSENLGERRRVEGWILDASGEKEMRALSSPSLEVIELEELPEQWRRSRIAWLCKELPAHKPATIIRVLNAQRKWIRQPDATYIVAHCMRIREYEAGFRVYKWMVQQHWFHFDFALATKLADHLGKDRKFAKCREMFDAIITQGRVPSESTFHILTVAYLSAPVQGCLDEACTIYNRMIQLGGYRPRLSLHNSLFRALVSKPGGLSRHYLKQAEFIYHQLVTSEFEVHKDISAGLIWLHSYQDDIDRERIASLREEMRHAGIEESRDVLVSIMRAFSKGGDVDETERAWLKLIESGGSLPFQAFVYRMELYAKISEPMKSLEIFKGMKEQGIPINVAVYNTIIEVMSEVPEVELVEELVDELINSGMKPLTSAFLDLMKMYLNLGMHDKLEVAFSNCIGKCRPNRSIYHIYLKSLVRNGNLEKAEAIFNEMHMNATIGTNAQSCNTILGGYLSSGEFVKAEKIYDLMCQKKYEIEPQYMEKLDYILSLNRKVIKRPVSMKLDKQQREILMGLLIGGLRIQSDEERRNHAIHFEFNENSNVHSLLKIHIHERFFEWLKSPNVSANGDNEITNRFSTIAHTYFGFFADQFSLKGRPMIPKLIHRWLSPRVLAYWYMYGGLRTSSGDILLKLKGGNREDVERIAKIFQAKSLTCRVKRKGKVFWIGFQGENAVWFWKLTEPYILDNVKDFLTPEGDAMMTEPQEGLFTNFDSESDTEEPSSL</sequence>
<accession>A0A9D5HC57</accession>
<dbReference type="PANTHER" id="PTHR47539:SF1">
    <property type="entry name" value="PENTATRICOPEPTIDE REPEAT-CONTAINING PROTEIN OTP51, CHLOROPLASTIC"/>
    <property type="match status" value="1"/>
</dbReference>
<organism evidence="6 7">
    <name type="scientific">Dioscorea zingiberensis</name>
    <dbReference type="NCBI Taxonomy" id="325984"/>
    <lineage>
        <taxon>Eukaryota</taxon>
        <taxon>Viridiplantae</taxon>
        <taxon>Streptophyta</taxon>
        <taxon>Embryophyta</taxon>
        <taxon>Tracheophyta</taxon>
        <taxon>Spermatophyta</taxon>
        <taxon>Magnoliopsida</taxon>
        <taxon>Liliopsida</taxon>
        <taxon>Dioscoreales</taxon>
        <taxon>Dioscoreaceae</taxon>
        <taxon>Dioscorea</taxon>
    </lineage>
</organism>
<dbReference type="FunFam" id="3.10.28.10:FF:000005">
    <property type="entry name" value="Pentatricopeptide repeat-containing protein At2g15820, chloroplastic"/>
    <property type="match status" value="1"/>
</dbReference>
<dbReference type="Gene3D" id="1.25.40.10">
    <property type="entry name" value="Tetratricopeptide repeat domain"/>
    <property type="match status" value="2"/>
</dbReference>
<keyword evidence="2" id="KW-0677">Repeat</keyword>
<evidence type="ECO:0000256" key="3">
    <source>
        <dbReference type="ARBA" id="ARBA00023187"/>
    </source>
</evidence>
<evidence type="ECO:0000256" key="4">
    <source>
        <dbReference type="PROSITE-ProRule" id="PRU00708"/>
    </source>
</evidence>
<dbReference type="GO" id="GO:0045292">
    <property type="term" value="P:mRNA cis splicing, via spliceosome"/>
    <property type="evidence" value="ECO:0007669"/>
    <property type="project" value="TreeGrafter"/>
</dbReference>
<dbReference type="InterPro" id="IPR004860">
    <property type="entry name" value="LAGLIDADG_dom"/>
</dbReference>
<evidence type="ECO:0000313" key="7">
    <source>
        <dbReference type="Proteomes" id="UP001085076"/>
    </source>
</evidence>
<evidence type="ECO:0000256" key="2">
    <source>
        <dbReference type="ARBA" id="ARBA00022737"/>
    </source>
</evidence>
<dbReference type="GO" id="GO:0000373">
    <property type="term" value="P:Group II intron splicing"/>
    <property type="evidence" value="ECO:0007669"/>
    <property type="project" value="TreeGrafter"/>
</dbReference>
<reference evidence="6" key="2">
    <citation type="journal article" date="2022" name="Hortic Res">
        <title>The genome of Dioscorea zingiberensis sheds light on the biosynthesis, origin and evolution of the medicinally important diosgenin saponins.</title>
        <authorList>
            <person name="Li Y."/>
            <person name="Tan C."/>
            <person name="Li Z."/>
            <person name="Guo J."/>
            <person name="Li S."/>
            <person name="Chen X."/>
            <person name="Wang C."/>
            <person name="Dai X."/>
            <person name="Yang H."/>
            <person name="Song W."/>
            <person name="Hou L."/>
            <person name="Xu J."/>
            <person name="Tong Z."/>
            <person name="Xu A."/>
            <person name="Yuan X."/>
            <person name="Wang W."/>
            <person name="Yang Q."/>
            <person name="Chen L."/>
            <person name="Sun Z."/>
            <person name="Wang K."/>
            <person name="Pan B."/>
            <person name="Chen J."/>
            <person name="Bao Y."/>
            <person name="Liu F."/>
            <person name="Qi X."/>
            <person name="Gang D.R."/>
            <person name="Wen J."/>
            <person name="Li J."/>
        </authorList>
    </citation>
    <scope>NUCLEOTIDE SEQUENCE</scope>
    <source>
        <strain evidence="6">Dzin_1.0</strain>
    </source>
</reference>
<feature type="repeat" description="PPR" evidence="4">
    <location>
        <begin position="522"/>
        <end position="556"/>
    </location>
</feature>
<comment type="caution">
    <text evidence="6">The sequence shown here is derived from an EMBL/GenBank/DDBJ whole genome shotgun (WGS) entry which is preliminary data.</text>
</comment>
<name>A0A9D5HC57_9LILI</name>
<reference evidence="6" key="1">
    <citation type="submission" date="2021-03" db="EMBL/GenBank/DDBJ databases">
        <authorList>
            <person name="Li Z."/>
            <person name="Yang C."/>
        </authorList>
    </citation>
    <scope>NUCLEOTIDE SEQUENCE</scope>
    <source>
        <strain evidence="6">Dzin_1.0</strain>
        <tissue evidence="6">Leaf</tissue>
    </source>
</reference>
<dbReference type="EMBL" id="JAGGNH010000005">
    <property type="protein sequence ID" value="KAJ0970935.1"/>
    <property type="molecule type" value="Genomic_DNA"/>
</dbReference>
<feature type="repeat" description="PPR" evidence="4">
    <location>
        <begin position="417"/>
        <end position="451"/>
    </location>
</feature>
<dbReference type="SUPFAM" id="SSF55608">
    <property type="entry name" value="Homing endonucleases"/>
    <property type="match status" value="1"/>
</dbReference>
<dbReference type="Pfam" id="PF13812">
    <property type="entry name" value="PPR_3"/>
    <property type="match status" value="1"/>
</dbReference>
<dbReference type="InterPro" id="IPR027434">
    <property type="entry name" value="Homing_endonucl"/>
</dbReference>
<dbReference type="SUPFAM" id="SSF81901">
    <property type="entry name" value="HCP-like"/>
    <property type="match status" value="1"/>
</dbReference>
<dbReference type="OrthoDB" id="2020589at2759"/>
<dbReference type="PANTHER" id="PTHR47539">
    <property type="entry name" value="PENTATRICOPEPTIDE REPEAT-CONTAINING PROTEIN OTP51, CHLOROPLASTIC"/>
    <property type="match status" value="1"/>
</dbReference>
<dbReference type="PROSITE" id="PS51375">
    <property type="entry name" value="PPR"/>
    <property type="match status" value="2"/>
</dbReference>
<dbReference type="InterPro" id="IPR002885">
    <property type="entry name" value="PPR_rpt"/>
</dbReference>
<feature type="domain" description="Homing endonuclease LAGLIDADG" evidence="5">
    <location>
        <begin position="588"/>
        <end position="754"/>
    </location>
</feature>
<proteinExistence type="predicted"/>
<dbReference type="GO" id="GO:0004519">
    <property type="term" value="F:endonuclease activity"/>
    <property type="evidence" value="ECO:0007669"/>
    <property type="project" value="InterPro"/>
</dbReference>
<evidence type="ECO:0000259" key="5">
    <source>
        <dbReference type="Pfam" id="PF03161"/>
    </source>
</evidence>
<keyword evidence="1" id="KW-0507">mRNA processing</keyword>
<dbReference type="AlphaFoldDB" id="A0A9D5HC57"/>
<gene>
    <name evidence="6" type="ORF">J5N97_018894</name>
</gene>
<dbReference type="InterPro" id="IPR052500">
    <property type="entry name" value="Chloro/Mito_RNA_Process"/>
</dbReference>